<sequence length="520" mass="57606">MNTRKIDCQENVEQNLGFIRDFSFDHVGFQQPWNMGTQQPNPGASKSSSTNTIMGGFQTPGAAFYATERYMRFPQYGSSQGGAAFCSQYNSRICNSQLPSLHDSGESFSIHSVAQGEPSYESRNTLQSLMKSQSFCNQYPRSSEKSNKTPCTNAQRSQVPSHDLSNLLGNNASTVVNHFSVPFRGNQDQRVYCNSHGSSPAKLSFFHQEKHYSSTGSVLASKTRIRWTQDLHDKFVECVRRLGGAEKATPKAILNLMDTEGLTIFHVKSHLQKYRIAKYMPDSAEGKSEMRTSTSDATQIDVKNGLHHTEALQLQLDVQRRLHEQLEIQRNLQLRIEEQGRQLKMMIDQQQKTSESLLKKQDFNITGFDQDPSFSFEDVEASIAESSGTAHFPSKISNHGVSRQVPSSSSTISENHIDVGLVDQSLTEESLHVFFPGQADLSIDVSSHVHDTVAINNGEDDSCFDDSQVDSVTGSSMSDVIGSSGPREESCGDMGARPAVEIVGSFLRHEQANDATVHVN</sequence>
<evidence type="ECO:0000256" key="4">
    <source>
        <dbReference type="ARBA" id="ARBA00023054"/>
    </source>
</evidence>
<feature type="region of interest" description="Disordered" evidence="7">
    <location>
        <begin position="137"/>
        <end position="163"/>
    </location>
</feature>
<keyword evidence="6" id="KW-0539">Nucleus</keyword>
<comment type="caution">
    <text evidence="9">The sequence shown here is derived from an EMBL/GenBank/DDBJ whole genome shotgun (WGS) entry which is preliminary data.</text>
</comment>
<comment type="subcellular location">
    <subcellularLocation>
        <location evidence="1">Nucleus</location>
    </subcellularLocation>
</comment>
<dbReference type="InterPro" id="IPR006447">
    <property type="entry name" value="Myb_dom_plants"/>
</dbReference>
<evidence type="ECO:0000313" key="9">
    <source>
        <dbReference type="EMBL" id="KAK8972522.1"/>
    </source>
</evidence>
<dbReference type="PROSITE" id="PS51294">
    <property type="entry name" value="HTH_MYB"/>
    <property type="match status" value="1"/>
</dbReference>
<feature type="domain" description="HTH myb-type" evidence="8">
    <location>
        <begin position="219"/>
        <end position="279"/>
    </location>
</feature>
<organism evidence="9 10">
    <name type="scientific">Hibiscus sabdariffa</name>
    <name type="common">roselle</name>
    <dbReference type="NCBI Taxonomy" id="183260"/>
    <lineage>
        <taxon>Eukaryota</taxon>
        <taxon>Viridiplantae</taxon>
        <taxon>Streptophyta</taxon>
        <taxon>Embryophyta</taxon>
        <taxon>Tracheophyta</taxon>
        <taxon>Spermatophyta</taxon>
        <taxon>Magnoliopsida</taxon>
        <taxon>eudicotyledons</taxon>
        <taxon>Gunneridae</taxon>
        <taxon>Pentapetalae</taxon>
        <taxon>rosids</taxon>
        <taxon>malvids</taxon>
        <taxon>Malvales</taxon>
        <taxon>Malvaceae</taxon>
        <taxon>Malvoideae</taxon>
        <taxon>Hibiscus</taxon>
    </lineage>
</organism>
<evidence type="ECO:0000256" key="2">
    <source>
        <dbReference type="ARBA" id="ARBA00006783"/>
    </source>
</evidence>
<keyword evidence="5" id="KW-0804">Transcription</keyword>
<evidence type="ECO:0000256" key="3">
    <source>
        <dbReference type="ARBA" id="ARBA00023015"/>
    </source>
</evidence>
<keyword evidence="3" id="KW-0805">Transcription regulation</keyword>
<dbReference type="PANTHER" id="PTHR31499">
    <property type="entry name" value="MYB FAMILY TRANSCRIPTION FACTOR PHL11"/>
    <property type="match status" value="1"/>
</dbReference>
<keyword evidence="10" id="KW-1185">Reference proteome</keyword>
<dbReference type="Gene3D" id="1.10.10.60">
    <property type="entry name" value="Homeodomain-like"/>
    <property type="match status" value="1"/>
</dbReference>
<dbReference type="InterPro" id="IPR009057">
    <property type="entry name" value="Homeodomain-like_sf"/>
</dbReference>
<dbReference type="Pfam" id="PF00249">
    <property type="entry name" value="Myb_DNA-binding"/>
    <property type="match status" value="1"/>
</dbReference>
<proteinExistence type="inferred from homology"/>
<evidence type="ECO:0000256" key="6">
    <source>
        <dbReference type="ARBA" id="ARBA00023242"/>
    </source>
</evidence>
<feature type="region of interest" description="Disordered" evidence="7">
    <location>
        <begin position="390"/>
        <end position="411"/>
    </location>
</feature>
<keyword evidence="4" id="KW-0175">Coiled coil</keyword>
<feature type="compositionally biased region" description="Polar residues" evidence="7">
    <location>
        <begin position="148"/>
        <end position="163"/>
    </location>
</feature>
<comment type="similarity">
    <text evidence="2">Belongs to the MYB-CC family.</text>
</comment>
<accession>A0ABR2N8N9</accession>
<dbReference type="NCBIfam" id="TIGR01557">
    <property type="entry name" value="myb_SHAQKYF"/>
    <property type="match status" value="1"/>
</dbReference>
<name>A0ABR2N8N9_9ROSI</name>
<dbReference type="Pfam" id="PF14379">
    <property type="entry name" value="Myb_CC_LHEQLE"/>
    <property type="match status" value="1"/>
</dbReference>
<evidence type="ECO:0000259" key="8">
    <source>
        <dbReference type="PROSITE" id="PS51294"/>
    </source>
</evidence>
<dbReference type="EMBL" id="JBBPBN010000210">
    <property type="protein sequence ID" value="KAK8972522.1"/>
    <property type="molecule type" value="Genomic_DNA"/>
</dbReference>
<feature type="region of interest" description="Disordered" evidence="7">
    <location>
        <begin position="473"/>
        <end position="494"/>
    </location>
</feature>
<evidence type="ECO:0000256" key="7">
    <source>
        <dbReference type="SAM" id="MobiDB-lite"/>
    </source>
</evidence>
<dbReference type="Proteomes" id="UP001396334">
    <property type="component" value="Unassembled WGS sequence"/>
</dbReference>
<dbReference type="PANTHER" id="PTHR31499:SF85">
    <property type="entry name" value="TRANSCRIPTION FACTOR MYB-RELATED FAMILY"/>
    <property type="match status" value="1"/>
</dbReference>
<dbReference type="InterPro" id="IPR017930">
    <property type="entry name" value="Myb_dom"/>
</dbReference>
<dbReference type="InterPro" id="IPR046955">
    <property type="entry name" value="PHR1-like"/>
</dbReference>
<evidence type="ECO:0000256" key="1">
    <source>
        <dbReference type="ARBA" id="ARBA00004123"/>
    </source>
</evidence>
<evidence type="ECO:0000313" key="10">
    <source>
        <dbReference type="Proteomes" id="UP001396334"/>
    </source>
</evidence>
<dbReference type="InterPro" id="IPR025756">
    <property type="entry name" value="Myb_CC_LHEQLE"/>
</dbReference>
<protein>
    <recommendedName>
        <fullName evidence="8">HTH myb-type domain-containing protein</fullName>
    </recommendedName>
</protein>
<gene>
    <name evidence="9" type="ORF">V6N11_081637</name>
</gene>
<reference evidence="9 10" key="1">
    <citation type="journal article" date="2024" name="G3 (Bethesda)">
        <title>Genome assembly of Hibiscus sabdariffa L. provides insights into metabolisms of medicinal natural products.</title>
        <authorList>
            <person name="Kim T."/>
        </authorList>
    </citation>
    <scope>NUCLEOTIDE SEQUENCE [LARGE SCALE GENOMIC DNA]</scope>
    <source>
        <strain evidence="9">TK-2024</strain>
        <tissue evidence="9">Old leaves</tissue>
    </source>
</reference>
<dbReference type="InterPro" id="IPR001005">
    <property type="entry name" value="SANT/Myb"/>
</dbReference>
<evidence type="ECO:0000256" key="5">
    <source>
        <dbReference type="ARBA" id="ARBA00023163"/>
    </source>
</evidence>
<dbReference type="SUPFAM" id="SSF46689">
    <property type="entry name" value="Homeodomain-like"/>
    <property type="match status" value="1"/>
</dbReference>